<organism evidence="2 3">
    <name type="scientific">Pythium oligandrum</name>
    <name type="common">Mycoparasitic fungus</name>
    <dbReference type="NCBI Taxonomy" id="41045"/>
    <lineage>
        <taxon>Eukaryota</taxon>
        <taxon>Sar</taxon>
        <taxon>Stramenopiles</taxon>
        <taxon>Oomycota</taxon>
        <taxon>Peronosporomycetes</taxon>
        <taxon>Pythiales</taxon>
        <taxon>Pythiaceae</taxon>
        <taxon>Pythium</taxon>
    </lineage>
</organism>
<sequence>MEDRLALRPPHEVGRMSGQSELERDENEDEKVYYGFGVFMGLPLADLRAMKEEFEQAQGAMVHRGGRPSAPGRNTHAPAGMPPQESYGEYEMGRSHGISRGNGADYGRGPPPCDVPGHNPMHQRHFSNPSGAPHHREYDAGGNGNHDGHGSDGSEGSDGSYSAPKLHSLNFILH</sequence>
<keyword evidence="3" id="KW-1185">Reference proteome</keyword>
<dbReference type="AlphaFoldDB" id="A0A8K1FMR0"/>
<evidence type="ECO:0000313" key="2">
    <source>
        <dbReference type="EMBL" id="TMW66539.1"/>
    </source>
</evidence>
<evidence type="ECO:0000313" key="3">
    <source>
        <dbReference type="Proteomes" id="UP000794436"/>
    </source>
</evidence>
<protein>
    <submittedName>
        <fullName evidence="2">Uncharacterized protein</fullName>
    </submittedName>
</protein>
<dbReference type="EMBL" id="SPLM01000036">
    <property type="protein sequence ID" value="TMW66539.1"/>
    <property type="molecule type" value="Genomic_DNA"/>
</dbReference>
<name>A0A8K1FMR0_PYTOL</name>
<dbReference type="Proteomes" id="UP000794436">
    <property type="component" value="Unassembled WGS sequence"/>
</dbReference>
<dbReference type="OrthoDB" id="168085at2759"/>
<feature type="compositionally biased region" description="Basic and acidic residues" evidence="1">
    <location>
        <begin position="1"/>
        <end position="14"/>
    </location>
</feature>
<feature type="region of interest" description="Disordered" evidence="1">
    <location>
        <begin position="58"/>
        <end position="174"/>
    </location>
</feature>
<accession>A0A8K1FMR0</accession>
<feature type="region of interest" description="Disordered" evidence="1">
    <location>
        <begin position="1"/>
        <end position="27"/>
    </location>
</feature>
<gene>
    <name evidence="2" type="ORF">Poli38472_004304</name>
</gene>
<evidence type="ECO:0000256" key="1">
    <source>
        <dbReference type="SAM" id="MobiDB-lite"/>
    </source>
</evidence>
<reference evidence="2" key="1">
    <citation type="submission" date="2019-03" db="EMBL/GenBank/DDBJ databases">
        <title>Long read genome sequence of the mycoparasitic Pythium oligandrum ATCC 38472 isolated from sugarbeet rhizosphere.</title>
        <authorList>
            <person name="Gaulin E."/>
        </authorList>
    </citation>
    <scope>NUCLEOTIDE SEQUENCE</scope>
    <source>
        <strain evidence="2">ATCC 38472_TT</strain>
    </source>
</reference>
<comment type="caution">
    <text evidence="2">The sequence shown here is derived from an EMBL/GenBank/DDBJ whole genome shotgun (WGS) entry which is preliminary data.</text>
</comment>
<proteinExistence type="predicted"/>